<dbReference type="Proteomes" id="UP001596025">
    <property type="component" value="Unassembled WGS sequence"/>
</dbReference>
<reference evidence="7" key="1">
    <citation type="journal article" date="2019" name="Int. J. Syst. Evol. Microbiol.">
        <title>The Global Catalogue of Microorganisms (GCM) 10K type strain sequencing project: providing services to taxonomists for standard genome sequencing and annotation.</title>
        <authorList>
            <consortium name="The Broad Institute Genomics Platform"/>
            <consortium name="The Broad Institute Genome Sequencing Center for Infectious Disease"/>
            <person name="Wu L."/>
            <person name="Ma J."/>
        </authorList>
    </citation>
    <scope>NUCLEOTIDE SEQUENCE [LARGE SCALE GENOMIC DNA]</scope>
    <source>
        <strain evidence="7">CCUG 62763</strain>
    </source>
</reference>
<evidence type="ECO:0000256" key="2">
    <source>
        <dbReference type="ARBA" id="ARBA00023125"/>
    </source>
</evidence>
<dbReference type="RefSeq" id="WP_387988937.1">
    <property type="nucleotide sequence ID" value="NZ_JBHSGR010000012.1"/>
</dbReference>
<dbReference type="Gene3D" id="1.10.10.10">
    <property type="entry name" value="Winged helix-like DNA-binding domain superfamily/Winged helix DNA-binding domain"/>
    <property type="match status" value="1"/>
</dbReference>
<organism evidence="6 7">
    <name type="scientific">Geodermatophilus arenarius</name>
    <dbReference type="NCBI Taxonomy" id="1137990"/>
    <lineage>
        <taxon>Bacteria</taxon>
        <taxon>Bacillati</taxon>
        <taxon>Actinomycetota</taxon>
        <taxon>Actinomycetes</taxon>
        <taxon>Geodermatophilales</taxon>
        <taxon>Geodermatophilaceae</taxon>
        <taxon>Geodermatophilus</taxon>
    </lineage>
</organism>
<evidence type="ECO:0000313" key="7">
    <source>
        <dbReference type="Proteomes" id="UP001596025"/>
    </source>
</evidence>
<gene>
    <name evidence="6" type="ORF">ACFO3M_12570</name>
</gene>
<dbReference type="InterPro" id="IPR041664">
    <property type="entry name" value="AAA_16"/>
</dbReference>
<dbReference type="Pfam" id="PF25873">
    <property type="entry name" value="WHD_MalT"/>
    <property type="match status" value="1"/>
</dbReference>
<evidence type="ECO:0000256" key="4">
    <source>
        <dbReference type="SAM" id="MobiDB-lite"/>
    </source>
</evidence>
<keyword evidence="1" id="KW-0805">Transcription regulation</keyword>
<evidence type="ECO:0000256" key="3">
    <source>
        <dbReference type="ARBA" id="ARBA00023163"/>
    </source>
</evidence>
<comment type="caution">
    <text evidence="6">The sequence shown here is derived from an EMBL/GenBank/DDBJ whole genome shotgun (WGS) entry which is preliminary data.</text>
</comment>
<evidence type="ECO:0000256" key="1">
    <source>
        <dbReference type="ARBA" id="ARBA00023015"/>
    </source>
</evidence>
<dbReference type="CDD" id="cd06170">
    <property type="entry name" value="LuxR_C_like"/>
    <property type="match status" value="1"/>
</dbReference>
<proteinExistence type="predicted"/>
<keyword evidence="7" id="KW-1185">Reference proteome</keyword>
<dbReference type="InterPro" id="IPR036388">
    <property type="entry name" value="WH-like_DNA-bd_sf"/>
</dbReference>
<protein>
    <submittedName>
        <fullName evidence="6">LuxR C-terminal-related transcriptional regulator</fullName>
    </submittedName>
</protein>
<dbReference type="PRINTS" id="PR00038">
    <property type="entry name" value="HTHLUXR"/>
</dbReference>
<sequence length="894" mass="93651">MASLSPIHATGSGTAVPAAARPGPALLASKLTPPEPGDATVLRPRLTTALSRAVRRSPLTLVSGPAGSGKTVLAASWARGRPDHGPVAWLTLDDYDDAAAFWSYVVGALESAGLARSGLPSLEPGEPEPSWFVPSLAGRVAALPRPVTLVVDDADHVRDRSIATGLDLLVRHSGGGLRLVLCARADPPVPLHQYRLTGTVSEIRAGELAFTPDEAGELFAAMGVPVSPAVARTLHAEAEGWAVGLRLAGAALAQGVSPEHLVTSLARDDGSVAQYLSAEVLQRQPAPVRRFLLRVSVTAELWPDLVDRLCGRPIGRRVLAGLARANAFVEAAPGAPGGYRVHPLFREVLQAQLAYDHPGDVAALHRTCADWYAAAGRVPEAVGHAAAAEDWPVVARLLVDDLLVPRLLAHGTDPALHGVRALPARFPGPDAAVLRTAVALTDGAAPAAADLADVAAAREEEGSRPALRVSAALASLATAAVSGVPAGARLTEADGAAPLLAALPDDDRREGAAVLGALRAAAALGTDEPTGQLVAGLRTAAVAAQAAGSRHLRSGTLASLGLLEALEGRLNHAVELAGEAERLAAGEGRDDAAREPASATALAWTHLRRYDLPAAREWLGRAHARARSRGDGAAGAAHAEPLLAVLQSQLLRLRHEYDAAERCLGPHLRGPRLPRWVAEPVIGEVVRLAVARGHVTEGLSILRETRGDEPWSRRLRATVDLLSGDPTAVTPTEPTGTRAPAAVVEAQVIRACQLLEAGRAPAAVDELAEALETARPELLRWPFVDTLPQARRLLRTQARLQGPAAWLNPSAAAPHPDGTRPAAPREVPDVVQELSDRETEVLRHLAGMLSTAEIAATMFISVNTVRTHIRSILRKLAVSRRNQAVRRGRELGLV</sequence>
<evidence type="ECO:0000259" key="5">
    <source>
        <dbReference type="PROSITE" id="PS50043"/>
    </source>
</evidence>
<accession>A0ABV9LJ96</accession>
<dbReference type="InterPro" id="IPR059106">
    <property type="entry name" value="WHD_MalT"/>
</dbReference>
<dbReference type="EMBL" id="JBHSGR010000012">
    <property type="protein sequence ID" value="MFC4694223.1"/>
    <property type="molecule type" value="Genomic_DNA"/>
</dbReference>
<dbReference type="PROSITE" id="PS50043">
    <property type="entry name" value="HTH_LUXR_2"/>
    <property type="match status" value="1"/>
</dbReference>
<evidence type="ECO:0000313" key="6">
    <source>
        <dbReference type="EMBL" id="MFC4694223.1"/>
    </source>
</evidence>
<dbReference type="PANTHER" id="PTHR44688">
    <property type="entry name" value="DNA-BINDING TRANSCRIPTIONAL ACTIVATOR DEVR_DOSR"/>
    <property type="match status" value="1"/>
</dbReference>
<dbReference type="PANTHER" id="PTHR44688:SF16">
    <property type="entry name" value="DNA-BINDING TRANSCRIPTIONAL ACTIVATOR DEVR_DOSR"/>
    <property type="match status" value="1"/>
</dbReference>
<dbReference type="SMART" id="SM00421">
    <property type="entry name" value="HTH_LUXR"/>
    <property type="match status" value="1"/>
</dbReference>
<dbReference type="InterPro" id="IPR016032">
    <property type="entry name" value="Sig_transdc_resp-reg_C-effctor"/>
</dbReference>
<dbReference type="InterPro" id="IPR000792">
    <property type="entry name" value="Tscrpt_reg_LuxR_C"/>
</dbReference>
<keyword evidence="2" id="KW-0238">DNA-binding</keyword>
<dbReference type="Pfam" id="PF00196">
    <property type="entry name" value="GerE"/>
    <property type="match status" value="1"/>
</dbReference>
<dbReference type="InterPro" id="IPR027417">
    <property type="entry name" value="P-loop_NTPase"/>
</dbReference>
<dbReference type="Gene3D" id="3.40.50.300">
    <property type="entry name" value="P-loop containing nucleotide triphosphate hydrolases"/>
    <property type="match status" value="1"/>
</dbReference>
<feature type="domain" description="HTH luxR-type" evidence="5">
    <location>
        <begin position="827"/>
        <end position="892"/>
    </location>
</feature>
<dbReference type="SUPFAM" id="SSF52540">
    <property type="entry name" value="P-loop containing nucleoside triphosphate hydrolases"/>
    <property type="match status" value="1"/>
</dbReference>
<keyword evidence="3" id="KW-0804">Transcription</keyword>
<name>A0ABV9LJ96_9ACTN</name>
<feature type="region of interest" description="Disordered" evidence="4">
    <location>
        <begin position="805"/>
        <end position="825"/>
    </location>
</feature>
<dbReference type="Pfam" id="PF13191">
    <property type="entry name" value="AAA_16"/>
    <property type="match status" value="1"/>
</dbReference>
<dbReference type="SUPFAM" id="SSF46894">
    <property type="entry name" value="C-terminal effector domain of the bipartite response regulators"/>
    <property type="match status" value="1"/>
</dbReference>